<dbReference type="EMBL" id="DWVS01000146">
    <property type="protein sequence ID" value="HJC87534.1"/>
    <property type="molecule type" value="Genomic_DNA"/>
</dbReference>
<dbReference type="InterPro" id="IPR036812">
    <property type="entry name" value="NAD(P)_OxRdtase_dom_sf"/>
</dbReference>
<dbReference type="Pfam" id="PF00248">
    <property type="entry name" value="Aldo_ket_red"/>
    <property type="match status" value="1"/>
</dbReference>
<reference evidence="5" key="1">
    <citation type="journal article" date="2021" name="PeerJ">
        <title>Extensive microbial diversity within the chicken gut microbiome revealed by metagenomics and culture.</title>
        <authorList>
            <person name="Gilroy R."/>
            <person name="Ravi A."/>
            <person name="Getino M."/>
            <person name="Pursley I."/>
            <person name="Horton D.L."/>
            <person name="Alikhan N.F."/>
            <person name="Baker D."/>
            <person name="Gharbi K."/>
            <person name="Hall N."/>
            <person name="Watson M."/>
            <person name="Adriaenssens E.M."/>
            <person name="Foster-Nyarko E."/>
            <person name="Jarju S."/>
            <person name="Secka A."/>
            <person name="Antonio M."/>
            <person name="Oren A."/>
            <person name="Chaudhuri R.R."/>
            <person name="La Ragione R."/>
            <person name="Hildebrand F."/>
            <person name="Pallen M.J."/>
        </authorList>
    </citation>
    <scope>NUCLEOTIDE SEQUENCE</scope>
    <source>
        <strain evidence="5">ChiBcec1-1630</strain>
    </source>
</reference>
<evidence type="ECO:0000256" key="2">
    <source>
        <dbReference type="ARBA" id="ARBA00023004"/>
    </source>
</evidence>
<feature type="domain" description="4Fe-4S ferredoxin-type" evidence="4">
    <location>
        <begin position="321"/>
        <end position="350"/>
    </location>
</feature>
<accession>A0A9D2QHF1</accession>
<keyword evidence="3" id="KW-0411">Iron-sulfur</keyword>
<proteinExistence type="predicted"/>
<dbReference type="PANTHER" id="PTHR43312">
    <property type="entry name" value="D-THREO-ALDOSE 1-DEHYDROGENASE"/>
    <property type="match status" value="1"/>
</dbReference>
<dbReference type="GO" id="GO:0046872">
    <property type="term" value="F:metal ion binding"/>
    <property type="evidence" value="ECO:0007669"/>
    <property type="project" value="UniProtKB-KW"/>
</dbReference>
<dbReference type="CDD" id="cd19096">
    <property type="entry name" value="AKR_Fe-S_oxidoreductase"/>
    <property type="match status" value="1"/>
</dbReference>
<dbReference type="Gene3D" id="1.10.1060.10">
    <property type="entry name" value="Alpha-helical ferredoxin"/>
    <property type="match status" value="1"/>
</dbReference>
<dbReference type="Pfam" id="PF13187">
    <property type="entry name" value="Fer4_9"/>
    <property type="match status" value="1"/>
</dbReference>
<dbReference type="AlphaFoldDB" id="A0A9D2QHF1"/>
<evidence type="ECO:0000313" key="5">
    <source>
        <dbReference type="EMBL" id="HJC87534.1"/>
    </source>
</evidence>
<dbReference type="SUPFAM" id="SSF51430">
    <property type="entry name" value="NAD(P)-linked oxidoreductase"/>
    <property type="match status" value="1"/>
</dbReference>
<evidence type="ECO:0000256" key="1">
    <source>
        <dbReference type="ARBA" id="ARBA00022723"/>
    </source>
</evidence>
<dbReference type="Gene3D" id="3.20.20.100">
    <property type="entry name" value="NADP-dependent oxidoreductase domain"/>
    <property type="match status" value="1"/>
</dbReference>
<evidence type="ECO:0000259" key="4">
    <source>
        <dbReference type="PROSITE" id="PS51379"/>
    </source>
</evidence>
<dbReference type="SUPFAM" id="SSF46548">
    <property type="entry name" value="alpha-helical ferredoxin"/>
    <property type="match status" value="1"/>
</dbReference>
<dbReference type="InterPro" id="IPR053135">
    <property type="entry name" value="AKR2_Oxidoreductase"/>
</dbReference>
<dbReference type="InterPro" id="IPR017900">
    <property type="entry name" value="4Fe4S_Fe_S_CS"/>
</dbReference>
<keyword evidence="2" id="KW-0408">Iron</keyword>
<reference evidence="5" key="2">
    <citation type="submission" date="2021-04" db="EMBL/GenBank/DDBJ databases">
        <authorList>
            <person name="Gilroy R."/>
        </authorList>
    </citation>
    <scope>NUCLEOTIDE SEQUENCE</scope>
    <source>
        <strain evidence="5">ChiBcec1-1630</strain>
    </source>
</reference>
<comment type="caution">
    <text evidence="5">The sequence shown here is derived from an EMBL/GenBank/DDBJ whole genome shotgun (WGS) entry which is preliminary data.</text>
</comment>
<dbReference type="InterPro" id="IPR023210">
    <property type="entry name" value="NADP_OxRdtase_dom"/>
</dbReference>
<name>A0A9D2QHF1_9FIRM</name>
<gene>
    <name evidence="5" type="ORF">H9926_05945</name>
</gene>
<dbReference type="PROSITE" id="PS00198">
    <property type="entry name" value="4FE4S_FER_1"/>
    <property type="match status" value="1"/>
</dbReference>
<keyword evidence="1" id="KW-0479">Metal-binding</keyword>
<dbReference type="PANTHER" id="PTHR43312:SF2">
    <property type="entry name" value="OXIDOREDUCTASE"/>
    <property type="match status" value="1"/>
</dbReference>
<evidence type="ECO:0000313" key="6">
    <source>
        <dbReference type="Proteomes" id="UP000823922"/>
    </source>
</evidence>
<sequence length="377" mass="42419">MAAMRLPQTEEGFAKPIDEPRAQEIIDYCIQHGVNYFDTAYIYHGGQSETFLGKALKKYPRENYFVADKFNVQADPDYAAQFAEQLRRLQMERIDFYLLHGVTDRLISDYLDHGAPEYFFEQKRLGRIRYLGFSFHGSPDALRQVLKRYPWDFVQIQLNSYDWFHGTAREQYEILRKQGIPVMVMEPAHGGMLASLPAEGVNLLHSARPDSSCASWAFRFLRSLPGIAVILSGMSALEQAEDNLRTFSEAPSLSEEELALIRKVSDLLHGLYAVPCTGCRYCCADCPQGLDIPFLLSAYNEYKTGGEKALSSWRLDRLGALPEEKRPSACIGCGQCTKHCPQGLAVPAFMKEMASFSQPTFPAPGRYAHTSPATPEA</sequence>
<dbReference type="InterPro" id="IPR017896">
    <property type="entry name" value="4Fe4S_Fe-S-bd"/>
</dbReference>
<dbReference type="Proteomes" id="UP000823922">
    <property type="component" value="Unassembled WGS sequence"/>
</dbReference>
<dbReference type="GO" id="GO:0051536">
    <property type="term" value="F:iron-sulfur cluster binding"/>
    <property type="evidence" value="ECO:0007669"/>
    <property type="project" value="UniProtKB-KW"/>
</dbReference>
<evidence type="ECO:0000256" key="3">
    <source>
        <dbReference type="ARBA" id="ARBA00023014"/>
    </source>
</evidence>
<dbReference type="InterPro" id="IPR009051">
    <property type="entry name" value="Helical_ferredxn"/>
</dbReference>
<protein>
    <submittedName>
        <fullName evidence="5">Aldo/keto reductase</fullName>
    </submittedName>
</protein>
<organism evidence="5 6">
    <name type="scientific">Candidatus Eisenbergiella intestinigallinarum</name>
    <dbReference type="NCBI Taxonomy" id="2838549"/>
    <lineage>
        <taxon>Bacteria</taxon>
        <taxon>Bacillati</taxon>
        <taxon>Bacillota</taxon>
        <taxon>Clostridia</taxon>
        <taxon>Lachnospirales</taxon>
        <taxon>Lachnospiraceae</taxon>
        <taxon>Eisenbergiella</taxon>
    </lineage>
</organism>
<dbReference type="PROSITE" id="PS51379">
    <property type="entry name" value="4FE4S_FER_2"/>
    <property type="match status" value="1"/>
</dbReference>